<feature type="transmembrane region" description="Helical" evidence="1">
    <location>
        <begin position="6"/>
        <end position="30"/>
    </location>
</feature>
<sequence length="152" mass="17303">MLSWLYRAWAIYAHASGVLVLTLACAWGILEMAARDGPVIERVSPVTLHTAHTPYLGRLRYSYDTRRYESCPGEVIYTATSQTNHGPQAVVTFRRPLRAIEINDRPIEANADVSLPESMFPARWHFISAVHSRCPTRERVDILAEFTFEVTR</sequence>
<accession>A0ABW0IYT2</accession>
<evidence type="ECO:0000256" key="1">
    <source>
        <dbReference type="SAM" id="Phobius"/>
    </source>
</evidence>
<dbReference type="PROSITE" id="PS51257">
    <property type="entry name" value="PROKAR_LIPOPROTEIN"/>
    <property type="match status" value="1"/>
</dbReference>
<proteinExistence type="predicted"/>
<dbReference type="Proteomes" id="UP001596053">
    <property type="component" value="Unassembled WGS sequence"/>
</dbReference>
<evidence type="ECO:0000313" key="3">
    <source>
        <dbReference type="Proteomes" id="UP001596053"/>
    </source>
</evidence>
<protein>
    <submittedName>
        <fullName evidence="2">Uncharacterized protein</fullName>
    </submittedName>
</protein>
<keyword evidence="1" id="KW-0472">Membrane</keyword>
<evidence type="ECO:0000313" key="2">
    <source>
        <dbReference type="EMBL" id="MFC5423252.1"/>
    </source>
</evidence>
<keyword evidence="1" id="KW-1133">Transmembrane helix</keyword>
<gene>
    <name evidence="2" type="ORF">ACFPOB_27280</name>
</gene>
<name>A0ABW0IYT2_9HYPH</name>
<keyword evidence="3" id="KW-1185">Reference proteome</keyword>
<keyword evidence="1" id="KW-0812">Transmembrane</keyword>
<dbReference type="EMBL" id="JBHSLW010000067">
    <property type="protein sequence ID" value="MFC5423252.1"/>
    <property type="molecule type" value="Genomic_DNA"/>
</dbReference>
<dbReference type="RefSeq" id="WP_377801417.1">
    <property type="nucleotide sequence ID" value="NZ_JBHSLW010000067.1"/>
</dbReference>
<comment type="caution">
    <text evidence="2">The sequence shown here is derived from an EMBL/GenBank/DDBJ whole genome shotgun (WGS) entry which is preliminary data.</text>
</comment>
<reference evidence="3" key="1">
    <citation type="journal article" date="2019" name="Int. J. Syst. Evol. Microbiol.">
        <title>The Global Catalogue of Microorganisms (GCM) 10K type strain sequencing project: providing services to taxonomists for standard genome sequencing and annotation.</title>
        <authorList>
            <consortium name="The Broad Institute Genomics Platform"/>
            <consortium name="The Broad Institute Genome Sequencing Center for Infectious Disease"/>
            <person name="Wu L."/>
            <person name="Ma J."/>
        </authorList>
    </citation>
    <scope>NUCLEOTIDE SEQUENCE [LARGE SCALE GENOMIC DNA]</scope>
    <source>
        <strain evidence="3">NCAIM B.01391</strain>
    </source>
</reference>
<organism evidence="2 3">
    <name type="scientific">Bosea eneae</name>
    <dbReference type="NCBI Taxonomy" id="151454"/>
    <lineage>
        <taxon>Bacteria</taxon>
        <taxon>Pseudomonadati</taxon>
        <taxon>Pseudomonadota</taxon>
        <taxon>Alphaproteobacteria</taxon>
        <taxon>Hyphomicrobiales</taxon>
        <taxon>Boseaceae</taxon>
        <taxon>Bosea</taxon>
    </lineage>
</organism>